<keyword evidence="1" id="KW-0812">Transmembrane</keyword>
<protein>
    <submittedName>
        <fullName evidence="2">Uncharacterized protein</fullName>
    </submittedName>
</protein>
<name>A0A6C0AHF4_9ZZZZ</name>
<feature type="transmembrane region" description="Helical" evidence="1">
    <location>
        <begin position="27"/>
        <end position="48"/>
    </location>
</feature>
<sequence>MMSLSFSSFFWISAVYFYLKYSASIPEYLGIFFLILVMMFMYFINVGIMQTKCGASGSVFQATLLPWLLMFGPMMMALQYFPQWKNPFSNTVGYMVARLAGGTQTLLSLLKPGSEVKLHYVYNDPSLLLNQFTTSNFDTVLASFSTDMEYTEESKQAFFKIVRLKDLVSEWIWYLLTASVVISTSYTMLMNGECTKTVDDYVLSHQVAMADTTEPTPLPLYTVTE</sequence>
<evidence type="ECO:0000256" key="1">
    <source>
        <dbReference type="SAM" id="Phobius"/>
    </source>
</evidence>
<accession>A0A6C0AHF4</accession>
<feature type="transmembrane region" description="Helical" evidence="1">
    <location>
        <begin position="171"/>
        <end position="189"/>
    </location>
</feature>
<keyword evidence="1" id="KW-1133">Transmembrane helix</keyword>
<keyword evidence="1" id="KW-0472">Membrane</keyword>
<dbReference type="AlphaFoldDB" id="A0A6C0AHF4"/>
<reference evidence="2" key="1">
    <citation type="journal article" date="2020" name="Nature">
        <title>Giant virus diversity and host interactions through global metagenomics.</title>
        <authorList>
            <person name="Schulz F."/>
            <person name="Roux S."/>
            <person name="Paez-Espino D."/>
            <person name="Jungbluth S."/>
            <person name="Walsh D.A."/>
            <person name="Denef V.J."/>
            <person name="McMahon K.D."/>
            <person name="Konstantinidis K.T."/>
            <person name="Eloe-Fadrosh E.A."/>
            <person name="Kyrpides N.C."/>
            <person name="Woyke T."/>
        </authorList>
    </citation>
    <scope>NUCLEOTIDE SEQUENCE</scope>
    <source>
        <strain evidence="2">GVMAG-S-1035118-87</strain>
    </source>
</reference>
<dbReference type="EMBL" id="MN740625">
    <property type="protein sequence ID" value="QHS78883.1"/>
    <property type="molecule type" value="Genomic_DNA"/>
</dbReference>
<proteinExistence type="predicted"/>
<evidence type="ECO:0000313" key="2">
    <source>
        <dbReference type="EMBL" id="QHS78883.1"/>
    </source>
</evidence>
<feature type="transmembrane region" description="Helical" evidence="1">
    <location>
        <begin position="60"/>
        <end position="81"/>
    </location>
</feature>
<organism evidence="2">
    <name type="scientific">viral metagenome</name>
    <dbReference type="NCBI Taxonomy" id="1070528"/>
    <lineage>
        <taxon>unclassified sequences</taxon>
        <taxon>metagenomes</taxon>
        <taxon>organismal metagenomes</taxon>
    </lineage>
</organism>